<evidence type="ECO:0000256" key="4">
    <source>
        <dbReference type="ARBA" id="ARBA00023242"/>
    </source>
</evidence>
<comment type="caution">
    <text evidence="5">The sequence shown here is derived from an EMBL/GenBank/DDBJ whole genome shotgun (WGS) entry which is preliminary data.</text>
</comment>
<accession>A0A9W7T546</accession>
<comment type="subcellular location">
    <subcellularLocation>
        <location evidence="1">Nucleus</location>
    </subcellularLocation>
</comment>
<name>A0A9W7T546_TRIRA</name>
<evidence type="ECO:0000256" key="2">
    <source>
        <dbReference type="ARBA" id="ARBA00022574"/>
    </source>
</evidence>
<organism evidence="5 6">
    <name type="scientific">Triplophysa rosa</name>
    <name type="common">Cave loach</name>
    <dbReference type="NCBI Taxonomy" id="992332"/>
    <lineage>
        <taxon>Eukaryota</taxon>
        <taxon>Metazoa</taxon>
        <taxon>Chordata</taxon>
        <taxon>Craniata</taxon>
        <taxon>Vertebrata</taxon>
        <taxon>Euteleostomi</taxon>
        <taxon>Actinopterygii</taxon>
        <taxon>Neopterygii</taxon>
        <taxon>Teleostei</taxon>
        <taxon>Ostariophysi</taxon>
        <taxon>Cypriniformes</taxon>
        <taxon>Nemacheilidae</taxon>
        <taxon>Triplophysa</taxon>
    </lineage>
</organism>
<dbReference type="GO" id="GO:0036265">
    <property type="term" value="P:RNA (guanine-N7)-methylation"/>
    <property type="evidence" value="ECO:0007669"/>
    <property type="project" value="InterPro"/>
</dbReference>
<dbReference type="EMBL" id="JAFHDT010000109">
    <property type="protein sequence ID" value="KAI7790466.1"/>
    <property type="molecule type" value="Genomic_DNA"/>
</dbReference>
<dbReference type="GO" id="GO:0043527">
    <property type="term" value="C:tRNA methyltransferase complex"/>
    <property type="evidence" value="ECO:0007669"/>
    <property type="project" value="TreeGrafter"/>
</dbReference>
<keyword evidence="4" id="KW-0539">Nucleus</keyword>
<dbReference type="InterPro" id="IPR036322">
    <property type="entry name" value="WD40_repeat_dom_sf"/>
</dbReference>
<dbReference type="GO" id="GO:0005829">
    <property type="term" value="C:cytosol"/>
    <property type="evidence" value="ECO:0007669"/>
    <property type="project" value="TreeGrafter"/>
</dbReference>
<keyword evidence="6" id="KW-1185">Reference proteome</keyword>
<proteinExistence type="predicted"/>
<reference evidence="5" key="1">
    <citation type="submission" date="2021-02" db="EMBL/GenBank/DDBJ databases">
        <title>Comparative genomics reveals that relaxation of natural selection precedes convergent phenotypic evolution of cavefish.</title>
        <authorList>
            <person name="Peng Z."/>
        </authorList>
    </citation>
    <scope>NUCLEOTIDE SEQUENCE</scope>
    <source>
        <tissue evidence="5">Muscle</tissue>
    </source>
</reference>
<sequence>MAVVRSKGDWFVSSCSSTLIAINLKKTRDLFMFDCAKAEKRPEEADGDEKSGGGSEKDSDKILAFSVSASGKYVALTDDHKRLVLFSTEPSWQCISTRWVMRRCTSVVFTQTEDEIYVADKSGDVYSFSILEPQKPGELHLGHVSMLLAVMLFKGTIQHFYEDLLTEIQYNIQNYFFRVHLQRSTVDVPLSTTKMELFGKAHHSTVYRKRNEAYKEKNTVPTYLRKLEYYLRPIQRKDF</sequence>
<evidence type="ECO:0000313" key="6">
    <source>
        <dbReference type="Proteomes" id="UP001059041"/>
    </source>
</evidence>
<protein>
    <submittedName>
        <fullName evidence="5">Uncharacterized protein</fullName>
    </submittedName>
</protein>
<gene>
    <name evidence="5" type="ORF">IRJ41_004479</name>
</gene>
<dbReference type="SUPFAM" id="SSF50978">
    <property type="entry name" value="WD40 repeat-like"/>
    <property type="match status" value="1"/>
</dbReference>
<dbReference type="InterPro" id="IPR028884">
    <property type="entry name" value="Trm82"/>
</dbReference>
<dbReference type="Proteomes" id="UP001059041">
    <property type="component" value="Unassembled WGS sequence"/>
</dbReference>
<evidence type="ECO:0000256" key="3">
    <source>
        <dbReference type="ARBA" id="ARBA00022737"/>
    </source>
</evidence>
<keyword evidence="2" id="KW-0853">WD repeat</keyword>
<evidence type="ECO:0000313" key="5">
    <source>
        <dbReference type="EMBL" id="KAI7790466.1"/>
    </source>
</evidence>
<dbReference type="AlphaFoldDB" id="A0A9W7T546"/>
<dbReference type="PANTHER" id="PTHR16288">
    <property type="entry name" value="WD40 REPEAT PROTEIN 4"/>
    <property type="match status" value="1"/>
</dbReference>
<keyword evidence="3" id="KW-0677">Repeat</keyword>
<evidence type="ECO:0000256" key="1">
    <source>
        <dbReference type="ARBA" id="ARBA00004123"/>
    </source>
</evidence>
<dbReference type="GO" id="GO:0005634">
    <property type="term" value="C:nucleus"/>
    <property type="evidence" value="ECO:0007669"/>
    <property type="project" value="UniProtKB-SubCell"/>
</dbReference>
<dbReference type="PANTHER" id="PTHR16288:SF0">
    <property type="entry name" value="TRNA (GUANINE-N(7)-)-METHYLTRANSFERASE NON-CATALYTIC SUBUNIT WDR4"/>
    <property type="match status" value="1"/>
</dbReference>
<dbReference type="GO" id="GO:0006400">
    <property type="term" value="P:tRNA modification"/>
    <property type="evidence" value="ECO:0007669"/>
    <property type="project" value="TreeGrafter"/>
</dbReference>